<feature type="transmembrane region" description="Helical" evidence="1">
    <location>
        <begin position="63"/>
        <end position="83"/>
    </location>
</feature>
<dbReference type="PROSITE" id="PS51257">
    <property type="entry name" value="PROKAR_LIPOPROTEIN"/>
    <property type="match status" value="1"/>
</dbReference>
<name>A0AAV4EW58_9GAST</name>
<feature type="transmembrane region" description="Helical" evidence="1">
    <location>
        <begin position="6"/>
        <end position="23"/>
    </location>
</feature>
<evidence type="ECO:0000313" key="3">
    <source>
        <dbReference type="Proteomes" id="UP000762676"/>
    </source>
</evidence>
<sequence length="147" mass="16356">MNRGFVIWFNYIVMVSCVCVLSFKLNEASKMRRACTKLSSSLAQQDKAAASATTGMSPKDMQVVMSVVLVCSIFIFTQVPYLLVSLTRLLNSQFNGSGLLDGLFGTINTVGRTCSFLNASVNILVYYNFNSKYRSVFLSLFQAKRQL</sequence>
<comment type="caution">
    <text evidence="2">The sequence shown here is derived from an EMBL/GenBank/DDBJ whole genome shotgun (WGS) entry which is preliminary data.</text>
</comment>
<keyword evidence="3" id="KW-1185">Reference proteome</keyword>
<keyword evidence="2" id="KW-0675">Receptor</keyword>
<protein>
    <submittedName>
        <fullName evidence="2">Chemosensory receptor A</fullName>
    </submittedName>
</protein>
<reference evidence="2 3" key="1">
    <citation type="journal article" date="2021" name="Elife">
        <title>Chloroplast acquisition without the gene transfer in kleptoplastic sea slugs, Plakobranchus ocellatus.</title>
        <authorList>
            <person name="Maeda T."/>
            <person name="Takahashi S."/>
            <person name="Yoshida T."/>
            <person name="Shimamura S."/>
            <person name="Takaki Y."/>
            <person name="Nagai Y."/>
            <person name="Toyoda A."/>
            <person name="Suzuki Y."/>
            <person name="Arimoto A."/>
            <person name="Ishii H."/>
            <person name="Satoh N."/>
            <person name="Nishiyama T."/>
            <person name="Hasebe M."/>
            <person name="Maruyama T."/>
            <person name="Minagawa J."/>
            <person name="Obokata J."/>
            <person name="Shigenobu S."/>
        </authorList>
    </citation>
    <scope>NUCLEOTIDE SEQUENCE [LARGE SCALE GENOMIC DNA]</scope>
</reference>
<dbReference type="SUPFAM" id="SSF81321">
    <property type="entry name" value="Family A G protein-coupled receptor-like"/>
    <property type="match status" value="1"/>
</dbReference>
<accession>A0AAV4EW58</accession>
<evidence type="ECO:0000256" key="1">
    <source>
        <dbReference type="SAM" id="Phobius"/>
    </source>
</evidence>
<organism evidence="2 3">
    <name type="scientific">Elysia marginata</name>
    <dbReference type="NCBI Taxonomy" id="1093978"/>
    <lineage>
        <taxon>Eukaryota</taxon>
        <taxon>Metazoa</taxon>
        <taxon>Spiralia</taxon>
        <taxon>Lophotrochozoa</taxon>
        <taxon>Mollusca</taxon>
        <taxon>Gastropoda</taxon>
        <taxon>Heterobranchia</taxon>
        <taxon>Euthyneura</taxon>
        <taxon>Panpulmonata</taxon>
        <taxon>Sacoglossa</taxon>
        <taxon>Placobranchoidea</taxon>
        <taxon>Plakobranchidae</taxon>
        <taxon>Elysia</taxon>
    </lineage>
</organism>
<dbReference type="EMBL" id="BMAT01011037">
    <property type="protein sequence ID" value="GFR65407.1"/>
    <property type="molecule type" value="Genomic_DNA"/>
</dbReference>
<evidence type="ECO:0000313" key="2">
    <source>
        <dbReference type="EMBL" id="GFR65407.1"/>
    </source>
</evidence>
<feature type="transmembrane region" description="Helical" evidence="1">
    <location>
        <begin position="103"/>
        <end position="127"/>
    </location>
</feature>
<keyword evidence="1" id="KW-0812">Transmembrane</keyword>
<keyword evidence="1" id="KW-1133">Transmembrane helix</keyword>
<dbReference type="AlphaFoldDB" id="A0AAV4EW58"/>
<keyword evidence="1" id="KW-0472">Membrane</keyword>
<dbReference type="Proteomes" id="UP000762676">
    <property type="component" value="Unassembled WGS sequence"/>
</dbReference>
<proteinExistence type="predicted"/>
<gene>
    <name evidence="2" type="ORF">ElyMa_005530300</name>
</gene>
<dbReference type="Gene3D" id="1.20.1070.10">
    <property type="entry name" value="Rhodopsin 7-helix transmembrane proteins"/>
    <property type="match status" value="1"/>
</dbReference>